<keyword evidence="3" id="KW-0547">Nucleotide-binding</keyword>
<dbReference type="PROSITE" id="PS50893">
    <property type="entry name" value="ABC_TRANSPORTER_2"/>
    <property type="match status" value="1"/>
</dbReference>
<dbReference type="Proteomes" id="UP000199208">
    <property type="component" value="Unassembled WGS sequence"/>
</dbReference>
<dbReference type="EMBL" id="FMWL01000001">
    <property type="protein sequence ID" value="SCZ76253.1"/>
    <property type="molecule type" value="Genomic_DNA"/>
</dbReference>
<organism evidence="10 11">
    <name type="scientific">Acidaminobacter hydrogenoformans DSM 2784</name>
    <dbReference type="NCBI Taxonomy" id="1120920"/>
    <lineage>
        <taxon>Bacteria</taxon>
        <taxon>Bacillati</taxon>
        <taxon>Bacillota</taxon>
        <taxon>Clostridia</taxon>
        <taxon>Peptostreptococcales</taxon>
        <taxon>Acidaminobacteraceae</taxon>
        <taxon>Acidaminobacter</taxon>
    </lineage>
</organism>
<evidence type="ECO:0000256" key="5">
    <source>
        <dbReference type="ARBA" id="ARBA00022989"/>
    </source>
</evidence>
<evidence type="ECO:0000256" key="3">
    <source>
        <dbReference type="ARBA" id="ARBA00022741"/>
    </source>
</evidence>
<dbReference type="CDD" id="cd18549">
    <property type="entry name" value="ABC_6TM_YwjA_like"/>
    <property type="match status" value="1"/>
</dbReference>
<accession>A0A1G5RQ61</accession>
<dbReference type="InterPro" id="IPR003593">
    <property type="entry name" value="AAA+_ATPase"/>
</dbReference>
<comment type="subcellular location">
    <subcellularLocation>
        <location evidence="1">Cell membrane</location>
        <topology evidence="1">Multi-pass membrane protein</topology>
    </subcellularLocation>
</comment>
<feature type="domain" description="ABC transporter" evidence="8">
    <location>
        <begin position="333"/>
        <end position="568"/>
    </location>
</feature>
<dbReference type="Gene3D" id="3.40.50.300">
    <property type="entry name" value="P-loop containing nucleotide triphosphate hydrolases"/>
    <property type="match status" value="1"/>
</dbReference>
<dbReference type="Pfam" id="PF00005">
    <property type="entry name" value="ABC_tran"/>
    <property type="match status" value="1"/>
</dbReference>
<dbReference type="PANTHER" id="PTHR43394:SF1">
    <property type="entry name" value="ATP-BINDING CASSETTE SUB-FAMILY B MEMBER 10, MITOCHONDRIAL"/>
    <property type="match status" value="1"/>
</dbReference>
<dbReference type="InterPro" id="IPR036640">
    <property type="entry name" value="ABC1_TM_sf"/>
</dbReference>
<dbReference type="GO" id="GO:0016887">
    <property type="term" value="F:ATP hydrolysis activity"/>
    <property type="evidence" value="ECO:0007669"/>
    <property type="project" value="InterPro"/>
</dbReference>
<keyword evidence="5 7" id="KW-1133">Transmembrane helix</keyword>
<keyword evidence="6 7" id="KW-0472">Membrane</keyword>
<dbReference type="SUPFAM" id="SSF90123">
    <property type="entry name" value="ABC transporter transmembrane region"/>
    <property type="match status" value="1"/>
</dbReference>
<dbReference type="GO" id="GO:0005886">
    <property type="term" value="C:plasma membrane"/>
    <property type="evidence" value="ECO:0007669"/>
    <property type="project" value="UniProtKB-SubCell"/>
</dbReference>
<feature type="transmembrane region" description="Helical" evidence="7">
    <location>
        <begin position="239"/>
        <end position="261"/>
    </location>
</feature>
<evidence type="ECO:0000256" key="2">
    <source>
        <dbReference type="ARBA" id="ARBA00022692"/>
    </source>
</evidence>
<feature type="transmembrane region" description="Helical" evidence="7">
    <location>
        <begin position="53"/>
        <end position="74"/>
    </location>
</feature>
<dbReference type="OrthoDB" id="9762778at2"/>
<dbReference type="InterPro" id="IPR011527">
    <property type="entry name" value="ABC1_TM_dom"/>
</dbReference>
<dbReference type="PANTHER" id="PTHR43394">
    <property type="entry name" value="ATP-DEPENDENT PERMEASE MDL1, MITOCHONDRIAL"/>
    <property type="match status" value="1"/>
</dbReference>
<evidence type="ECO:0000313" key="11">
    <source>
        <dbReference type="Proteomes" id="UP000199208"/>
    </source>
</evidence>
<dbReference type="FunFam" id="3.40.50.300:FF:000218">
    <property type="entry name" value="Multidrug ABC transporter ATP-binding protein"/>
    <property type="match status" value="1"/>
</dbReference>
<dbReference type="Gene3D" id="1.20.1560.10">
    <property type="entry name" value="ABC transporter type 1, transmembrane domain"/>
    <property type="match status" value="1"/>
</dbReference>
<dbReference type="PROSITE" id="PS00211">
    <property type="entry name" value="ABC_TRANSPORTER_1"/>
    <property type="match status" value="1"/>
</dbReference>
<evidence type="ECO:0000256" key="4">
    <source>
        <dbReference type="ARBA" id="ARBA00022840"/>
    </source>
</evidence>
<evidence type="ECO:0000259" key="9">
    <source>
        <dbReference type="PROSITE" id="PS50929"/>
    </source>
</evidence>
<feature type="domain" description="ABC transmembrane type-1" evidence="9">
    <location>
        <begin position="17"/>
        <end position="299"/>
    </location>
</feature>
<feature type="transmembrane region" description="Helical" evidence="7">
    <location>
        <begin position="12"/>
        <end position="33"/>
    </location>
</feature>
<dbReference type="InterPro" id="IPR027417">
    <property type="entry name" value="P-loop_NTPase"/>
</dbReference>
<evidence type="ECO:0000259" key="8">
    <source>
        <dbReference type="PROSITE" id="PS50893"/>
    </source>
</evidence>
<dbReference type="PROSITE" id="PS50929">
    <property type="entry name" value="ABC_TM1F"/>
    <property type="match status" value="1"/>
</dbReference>
<dbReference type="InterPro" id="IPR017871">
    <property type="entry name" value="ABC_transporter-like_CS"/>
</dbReference>
<keyword evidence="4 10" id="KW-0067">ATP-binding</keyword>
<protein>
    <submittedName>
        <fullName evidence="10">ATP-binding cassette, subfamily B</fullName>
    </submittedName>
</protein>
<keyword evidence="11" id="KW-1185">Reference proteome</keyword>
<dbReference type="RefSeq" id="WP_092588971.1">
    <property type="nucleotide sequence ID" value="NZ_FMWL01000001.1"/>
</dbReference>
<dbReference type="InterPro" id="IPR003439">
    <property type="entry name" value="ABC_transporter-like_ATP-bd"/>
</dbReference>
<gene>
    <name evidence="10" type="ORF">SAMN03080599_00146</name>
</gene>
<evidence type="ECO:0000256" key="1">
    <source>
        <dbReference type="ARBA" id="ARBA00004651"/>
    </source>
</evidence>
<reference evidence="10 11" key="1">
    <citation type="submission" date="2016-10" db="EMBL/GenBank/DDBJ databases">
        <authorList>
            <person name="de Groot N.N."/>
        </authorList>
    </citation>
    <scope>NUCLEOTIDE SEQUENCE [LARGE SCALE GENOMIC DNA]</scope>
    <source>
        <strain evidence="10 11">DSM 2784</strain>
    </source>
</reference>
<dbReference type="SMART" id="SM00382">
    <property type="entry name" value="AAA"/>
    <property type="match status" value="1"/>
</dbReference>
<sequence>MIKRFAGYYKPHLHLFALDMFFAFLIAGIDLVFPVLSRQIINDFIPDQNLAMLVRYSLIALGLFVIRMFSSYVVGYWGHIMGARIEVDMKRDLFTHMQKLHHKFFDKNRTGQIMNRFTGDLFEVAELAHHGPEDLFISVVMLLGSFLILLTVNVPLTLIVFSFIAILIIFTLWRRVAMLKAFRAQKARHADLNSKLENSVTGIRLAKAFSNEAYEQDRFEYYNRQYYESKGQSFFQMSIFMMVNGFLTDLLNLSVIAVGGYFVFRGWINLGDLLAYILYVSFMLKPVRRLMEFTQQLQLGLSGLERFGEIMDTDPEIIDAPDAVDLDEIRGEIEFDQVAFRYNPEDSDVLKDFTLKIKPGEKVALVGASGVGKTTIAQLIPRFYEIQEGEIRLDGRDIRGIKLSALREKIGIVSQDVLIFYGTIKENILYGRPDATDDEVFEAAKRANIHNFILSLDKGYETIVGERGIMLSGGQKQRLSIARLFLKNPEILILDEATSALDNENEAIVQRSLEALADGRTAIIIAHRLSTLRSSDRIIVLDQGRIAEEGTEDALLEKKGIYWQLRRLGLGESENVVFAAESAAL</sequence>
<proteinExistence type="predicted"/>
<dbReference type="Pfam" id="PF00664">
    <property type="entry name" value="ABC_membrane"/>
    <property type="match status" value="1"/>
</dbReference>
<dbReference type="GO" id="GO:0005524">
    <property type="term" value="F:ATP binding"/>
    <property type="evidence" value="ECO:0007669"/>
    <property type="project" value="UniProtKB-KW"/>
</dbReference>
<keyword evidence="2 7" id="KW-0812">Transmembrane</keyword>
<dbReference type="AlphaFoldDB" id="A0A1G5RQ61"/>
<dbReference type="InterPro" id="IPR039421">
    <property type="entry name" value="Type_1_exporter"/>
</dbReference>
<evidence type="ECO:0000313" key="10">
    <source>
        <dbReference type="EMBL" id="SCZ76253.1"/>
    </source>
</evidence>
<dbReference type="SUPFAM" id="SSF52540">
    <property type="entry name" value="P-loop containing nucleoside triphosphate hydrolases"/>
    <property type="match status" value="1"/>
</dbReference>
<dbReference type="GO" id="GO:0015421">
    <property type="term" value="F:ABC-type oligopeptide transporter activity"/>
    <property type="evidence" value="ECO:0007669"/>
    <property type="project" value="TreeGrafter"/>
</dbReference>
<evidence type="ECO:0000256" key="7">
    <source>
        <dbReference type="SAM" id="Phobius"/>
    </source>
</evidence>
<feature type="transmembrane region" description="Helical" evidence="7">
    <location>
        <begin position="135"/>
        <end position="152"/>
    </location>
</feature>
<dbReference type="STRING" id="1120920.SAMN03080599_00146"/>
<evidence type="ECO:0000256" key="6">
    <source>
        <dbReference type="ARBA" id="ARBA00023136"/>
    </source>
</evidence>
<name>A0A1G5RQ61_9FIRM</name>